<evidence type="ECO:0000313" key="2">
    <source>
        <dbReference type="Proteomes" id="UP000266841"/>
    </source>
</evidence>
<keyword evidence="2" id="KW-1185">Reference proteome</keyword>
<sequence>MKTDNIRDSITIGVPSSYFSEAGSMTKDDSPVSDSRLARAKASLIGANFFVETNRFEPLMAVYLI</sequence>
<proteinExistence type="predicted"/>
<reference evidence="1 2" key="1">
    <citation type="journal article" date="2012" name="Genome Biol.">
        <title>Genome and low-iron response of an oceanic diatom adapted to chronic iron limitation.</title>
        <authorList>
            <person name="Lommer M."/>
            <person name="Specht M."/>
            <person name="Roy A.S."/>
            <person name="Kraemer L."/>
            <person name="Andreson R."/>
            <person name="Gutowska M.A."/>
            <person name="Wolf J."/>
            <person name="Bergner S.V."/>
            <person name="Schilhabel M.B."/>
            <person name="Klostermeier U.C."/>
            <person name="Beiko R.G."/>
            <person name="Rosenstiel P."/>
            <person name="Hippler M."/>
            <person name="Laroche J."/>
        </authorList>
    </citation>
    <scope>NUCLEOTIDE SEQUENCE [LARGE SCALE GENOMIC DNA]</scope>
    <source>
        <strain evidence="1 2">CCMP1005</strain>
    </source>
</reference>
<evidence type="ECO:0000313" key="1">
    <source>
        <dbReference type="EMBL" id="EJK66837.1"/>
    </source>
</evidence>
<dbReference type="Proteomes" id="UP000266841">
    <property type="component" value="Unassembled WGS sequence"/>
</dbReference>
<name>K0T8L3_THAOC</name>
<gene>
    <name evidence="1" type="ORF">THAOC_12198</name>
</gene>
<protein>
    <submittedName>
        <fullName evidence="1">Uncharacterized protein</fullName>
    </submittedName>
</protein>
<organism evidence="1 2">
    <name type="scientific">Thalassiosira oceanica</name>
    <name type="common">Marine diatom</name>
    <dbReference type="NCBI Taxonomy" id="159749"/>
    <lineage>
        <taxon>Eukaryota</taxon>
        <taxon>Sar</taxon>
        <taxon>Stramenopiles</taxon>
        <taxon>Ochrophyta</taxon>
        <taxon>Bacillariophyta</taxon>
        <taxon>Coscinodiscophyceae</taxon>
        <taxon>Thalassiosirophycidae</taxon>
        <taxon>Thalassiosirales</taxon>
        <taxon>Thalassiosiraceae</taxon>
        <taxon>Thalassiosira</taxon>
    </lineage>
</organism>
<dbReference type="EMBL" id="AGNL01014176">
    <property type="protein sequence ID" value="EJK66837.1"/>
    <property type="molecule type" value="Genomic_DNA"/>
</dbReference>
<comment type="caution">
    <text evidence="1">The sequence shown here is derived from an EMBL/GenBank/DDBJ whole genome shotgun (WGS) entry which is preliminary data.</text>
</comment>
<dbReference type="OrthoDB" id="39487at2759"/>
<feature type="non-terminal residue" evidence="1">
    <location>
        <position position="65"/>
    </location>
</feature>
<accession>K0T8L3</accession>
<dbReference type="AlphaFoldDB" id="K0T8L3"/>